<feature type="transmembrane region" description="Helical" evidence="1">
    <location>
        <begin position="31"/>
        <end position="52"/>
    </location>
</feature>
<name>A0A7S4RI76_9STRA</name>
<evidence type="ECO:0000256" key="1">
    <source>
        <dbReference type="SAM" id="Phobius"/>
    </source>
</evidence>
<protein>
    <submittedName>
        <fullName evidence="2">Uncharacterized protein</fullName>
    </submittedName>
</protein>
<evidence type="ECO:0000313" key="2">
    <source>
        <dbReference type="EMBL" id="CAE4615310.1"/>
    </source>
</evidence>
<dbReference type="AlphaFoldDB" id="A0A7S4RI76"/>
<accession>A0A7S4RI76</accession>
<dbReference type="EMBL" id="HBNS01024280">
    <property type="protein sequence ID" value="CAE4615310.1"/>
    <property type="molecule type" value="Transcribed_RNA"/>
</dbReference>
<keyword evidence="1" id="KW-0472">Membrane</keyword>
<reference evidence="2" key="1">
    <citation type="submission" date="2021-01" db="EMBL/GenBank/DDBJ databases">
        <authorList>
            <person name="Corre E."/>
            <person name="Pelletier E."/>
            <person name="Niang G."/>
            <person name="Scheremetjew M."/>
            <person name="Finn R."/>
            <person name="Kale V."/>
            <person name="Holt S."/>
            <person name="Cochrane G."/>
            <person name="Meng A."/>
            <person name="Brown T."/>
            <person name="Cohen L."/>
        </authorList>
    </citation>
    <scope>NUCLEOTIDE SEQUENCE</scope>
    <source>
        <strain evidence="2">GSO104</strain>
    </source>
</reference>
<keyword evidence="1" id="KW-0812">Transmembrane</keyword>
<organism evidence="2">
    <name type="scientific">Ditylum brightwellii</name>
    <dbReference type="NCBI Taxonomy" id="49249"/>
    <lineage>
        <taxon>Eukaryota</taxon>
        <taxon>Sar</taxon>
        <taxon>Stramenopiles</taxon>
        <taxon>Ochrophyta</taxon>
        <taxon>Bacillariophyta</taxon>
        <taxon>Mediophyceae</taxon>
        <taxon>Lithodesmiophycidae</taxon>
        <taxon>Lithodesmiales</taxon>
        <taxon>Lithodesmiaceae</taxon>
        <taxon>Ditylum</taxon>
    </lineage>
</organism>
<gene>
    <name evidence="2" type="ORF">DBRI00130_LOCUS19158</name>
</gene>
<proteinExistence type="predicted"/>
<sequence>MIDNHKSTHRERVTVRKQLITQATNQRMKTVIVNIAILLASLFVTVSSQGSYGCDECCETWVPISSWHHAFCCDPPELETNCVCPPHPNAQFLPQEKDWVVLPKEDRAAFRAEERKEYRRWVRLDKRQTRRLSRREESACRKIERKQAKVAAKITRGEAVQERREGFKEKLTAKHERMIEARNKLIHANQVQLALERGVHLDN</sequence>
<keyword evidence="1" id="KW-1133">Transmembrane helix</keyword>